<name>A0A837DEX5_9PSEU</name>
<evidence type="ECO:0008006" key="7">
    <source>
        <dbReference type="Google" id="ProtNLM"/>
    </source>
</evidence>
<gene>
    <name evidence="5" type="ORF">MINT15_19730</name>
</gene>
<comment type="subcellular location">
    <subcellularLocation>
        <location evidence="1">Membrane</location>
    </subcellularLocation>
</comment>
<dbReference type="EMBL" id="JRZE01000003">
    <property type="protein sequence ID" value="KHF45091.1"/>
    <property type="molecule type" value="Genomic_DNA"/>
</dbReference>
<feature type="region of interest" description="Disordered" evidence="3">
    <location>
        <begin position="1"/>
        <end position="197"/>
    </location>
</feature>
<reference evidence="5 6" key="1">
    <citation type="submission" date="2014-10" db="EMBL/GenBank/DDBJ databases">
        <title>Genome sequence of Micropolyspora internatus JCM3315.</title>
        <authorList>
            <person name="Shin S.-K."/>
            <person name="Yi H."/>
        </authorList>
    </citation>
    <scope>NUCLEOTIDE SEQUENCE [LARGE SCALE GENOMIC DNA]</scope>
    <source>
        <strain evidence="5 6">JCM 3315</strain>
    </source>
</reference>
<keyword evidence="2 4" id="KW-0472">Membrane</keyword>
<evidence type="ECO:0000256" key="2">
    <source>
        <dbReference type="ARBA" id="ARBA00023136"/>
    </source>
</evidence>
<feature type="compositionally biased region" description="Basic and acidic residues" evidence="3">
    <location>
        <begin position="160"/>
        <end position="170"/>
    </location>
</feature>
<feature type="compositionally biased region" description="Low complexity" evidence="3">
    <location>
        <begin position="59"/>
        <end position="70"/>
    </location>
</feature>
<dbReference type="Proteomes" id="UP000030848">
    <property type="component" value="Unassembled WGS sequence"/>
</dbReference>
<evidence type="ECO:0000313" key="6">
    <source>
        <dbReference type="Proteomes" id="UP000030848"/>
    </source>
</evidence>
<feature type="compositionally biased region" description="Basic and acidic residues" evidence="3">
    <location>
        <begin position="100"/>
        <end position="119"/>
    </location>
</feature>
<comment type="caution">
    <text evidence="5">The sequence shown here is derived from an EMBL/GenBank/DDBJ whole genome shotgun (WGS) entry which is preliminary data.</text>
</comment>
<evidence type="ECO:0000313" key="5">
    <source>
        <dbReference type="EMBL" id="KHF45091.1"/>
    </source>
</evidence>
<feature type="transmembrane region" description="Helical" evidence="4">
    <location>
        <begin position="203"/>
        <end position="223"/>
    </location>
</feature>
<feature type="compositionally biased region" description="Acidic residues" evidence="3">
    <location>
        <begin position="120"/>
        <end position="130"/>
    </location>
</feature>
<dbReference type="OrthoDB" id="5192320at2"/>
<accession>A0A837DEX5</accession>
<evidence type="ECO:0000256" key="4">
    <source>
        <dbReference type="SAM" id="Phobius"/>
    </source>
</evidence>
<dbReference type="SUPFAM" id="SSF54427">
    <property type="entry name" value="NTF2-like"/>
    <property type="match status" value="1"/>
</dbReference>
<keyword evidence="4" id="KW-0812">Transmembrane</keyword>
<dbReference type="PANTHER" id="PTHR37042:SF4">
    <property type="entry name" value="OUTER MEMBRANE PROTEIN RV1973"/>
    <property type="match status" value="1"/>
</dbReference>
<dbReference type="PANTHER" id="PTHR37042">
    <property type="entry name" value="OUTER MEMBRANE PROTEIN RV1973"/>
    <property type="match status" value="1"/>
</dbReference>
<evidence type="ECO:0000256" key="3">
    <source>
        <dbReference type="SAM" id="MobiDB-lite"/>
    </source>
</evidence>
<protein>
    <recommendedName>
        <fullName evidence="7">Mce-associated membrane protein</fullName>
    </recommendedName>
</protein>
<feature type="region of interest" description="Disordered" evidence="3">
    <location>
        <begin position="369"/>
        <end position="397"/>
    </location>
</feature>
<organism evidence="5 6">
    <name type="scientific">Saccharomonospora viridis</name>
    <dbReference type="NCBI Taxonomy" id="1852"/>
    <lineage>
        <taxon>Bacteria</taxon>
        <taxon>Bacillati</taxon>
        <taxon>Actinomycetota</taxon>
        <taxon>Actinomycetes</taxon>
        <taxon>Pseudonocardiales</taxon>
        <taxon>Pseudonocardiaceae</taxon>
        <taxon>Saccharomonospora</taxon>
    </lineage>
</organism>
<proteinExistence type="predicted"/>
<keyword evidence="4" id="KW-1133">Transmembrane helix</keyword>
<sequence>MPPSRRRLPAVQRPSPTRRPRVAGLRKPSPVPRSTVSDEAGRGVGGTEPASKESRSARPEAGPGSPSESPKPSDPTEERSAEEGGVTDSAEPPESPDPAESPKRSGEDTETAEDGKAAESAEDSPADGAEDVVAPETAAKARSAPAKVGRPSPRPKRRDRGVSRPMKPEQVELADADEERSDAAEAGVAGGAAEGGRERRAGYPVLAALVAATLVLSGLAVFFKLRHSEATELTSNAALVDVATTAEVKQAMSDAAERLFSIDYNDMAKTERAAEQLLGSEEVKSTYDTLMGEYRGQAGEQKIVVTTTAVRSAVVLLDGDRARVMVYVDQTATRAGDEQTVGGPAAMWFETERKDGEWKVMNMDVYGAGQSSGARSELSPNGPKPSSSQAEESTEGN</sequence>
<dbReference type="AlphaFoldDB" id="A0A837DEX5"/>
<dbReference type="GO" id="GO:0016020">
    <property type="term" value="C:membrane"/>
    <property type="evidence" value="ECO:0007669"/>
    <property type="project" value="UniProtKB-SubCell"/>
</dbReference>
<evidence type="ECO:0000256" key="1">
    <source>
        <dbReference type="ARBA" id="ARBA00004370"/>
    </source>
</evidence>
<dbReference type="InterPro" id="IPR032710">
    <property type="entry name" value="NTF2-like_dom_sf"/>
</dbReference>